<feature type="transmembrane region" description="Helical" evidence="8">
    <location>
        <begin position="432"/>
        <end position="457"/>
    </location>
</feature>
<evidence type="ECO:0000313" key="10">
    <source>
        <dbReference type="Ensembl" id="ENSEEEP00000011036.2"/>
    </source>
</evidence>
<reference evidence="10" key="4">
    <citation type="submission" date="2025-08" db="UniProtKB">
        <authorList>
            <consortium name="Ensembl"/>
        </authorList>
    </citation>
    <scope>IDENTIFICATION</scope>
</reference>
<feature type="transmembrane region" description="Helical" evidence="8">
    <location>
        <begin position="197"/>
        <end position="218"/>
    </location>
</feature>
<evidence type="ECO:0000259" key="9">
    <source>
        <dbReference type="PROSITE" id="PS50850"/>
    </source>
</evidence>
<reference evidence="11" key="1">
    <citation type="journal article" date="2014" name="Science">
        <title>Nonhuman genetics. Genomic basis for the convergent evolution of electric organs.</title>
        <authorList>
            <person name="Gallant J.R."/>
            <person name="Traeger L.L."/>
            <person name="Volkening J.D."/>
            <person name="Moffett H."/>
            <person name="Chen P.H."/>
            <person name="Novina C.D."/>
            <person name="Phillips G.N.Jr."/>
            <person name="Anand R."/>
            <person name="Wells G.B."/>
            <person name="Pinch M."/>
            <person name="Guth R."/>
            <person name="Unguez G.A."/>
            <person name="Albert J.S."/>
            <person name="Zakon H.H."/>
            <person name="Samanta M.P."/>
            <person name="Sussman M.R."/>
        </authorList>
    </citation>
    <scope>NUCLEOTIDE SEQUENCE [LARGE SCALE GENOMIC DNA]</scope>
</reference>
<dbReference type="PANTHER" id="PTHR24064">
    <property type="entry name" value="SOLUTE CARRIER FAMILY 22 MEMBER"/>
    <property type="match status" value="1"/>
</dbReference>
<gene>
    <name evidence="10" type="primary">slc22a7b.3</name>
</gene>
<dbReference type="Proteomes" id="UP000314983">
    <property type="component" value="Chromosome 13"/>
</dbReference>
<organism evidence="10 11">
    <name type="scientific">Electrophorus electricus</name>
    <name type="common">Electric eel</name>
    <name type="synonym">Gymnotus electricus</name>
    <dbReference type="NCBI Taxonomy" id="8005"/>
    <lineage>
        <taxon>Eukaryota</taxon>
        <taxon>Metazoa</taxon>
        <taxon>Chordata</taxon>
        <taxon>Craniata</taxon>
        <taxon>Vertebrata</taxon>
        <taxon>Euteleostomi</taxon>
        <taxon>Actinopterygii</taxon>
        <taxon>Neopterygii</taxon>
        <taxon>Teleostei</taxon>
        <taxon>Ostariophysi</taxon>
        <taxon>Gymnotiformes</taxon>
        <taxon>Gymnotoidei</taxon>
        <taxon>Gymnotidae</taxon>
        <taxon>Electrophorus</taxon>
    </lineage>
</organism>
<dbReference type="GO" id="GO:0022857">
    <property type="term" value="F:transmembrane transporter activity"/>
    <property type="evidence" value="ECO:0007669"/>
    <property type="project" value="InterPro"/>
</dbReference>
<dbReference type="SUPFAM" id="SSF103473">
    <property type="entry name" value="MFS general substrate transporter"/>
    <property type="match status" value="1"/>
</dbReference>
<evidence type="ECO:0000256" key="6">
    <source>
        <dbReference type="ARBA" id="ARBA00041768"/>
    </source>
</evidence>
<dbReference type="InterPro" id="IPR036259">
    <property type="entry name" value="MFS_trans_sf"/>
</dbReference>
<evidence type="ECO:0000256" key="7">
    <source>
        <dbReference type="ARBA" id="ARBA00042362"/>
    </source>
</evidence>
<dbReference type="Gene3D" id="1.20.1250.20">
    <property type="entry name" value="MFS general substrate transporter like domains"/>
    <property type="match status" value="1"/>
</dbReference>
<feature type="domain" description="Major facilitator superfamily (MFS) profile" evidence="9">
    <location>
        <begin position="89"/>
        <end position="521"/>
    </location>
</feature>
<dbReference type="FunFam" id="1.20.1250.20:FF:000023">
    <property type="entry name" value="Solute carrier family 22 member 6"/>
    <property type="match status" value="1"/>
</dbReference>
<feature type="transmembrane region" description="Helical" evidence="8">
    <location>
        <begin position="171"/>
        <end position="191"/>
    </location>
</feature>
<dbReference type="GeneTree" id="ENSGT00940000154922"/>
<reference evidence="10" key="5">
    <citation type="submission" date="2025-09" db="UniProtKB">
        <authorList>
            <consortium name="Ensembl"/>
        </authorList>
    </citation>
    <scope>IDENTIFICATION</scope>
</reference>
<dbReference type="AlphaFoldDB" id="A0A4W4EGZ5"/>
<evidence type="ECO:0000313" key="11">
    <source>
        <dbReference type="Proteomes" id="UP000314983"/>
    </source>
</evidence>
<reference evidence="10" key="3">
    <citation type="submission" date="2020-05" db="EMBL/GenBank/DDBJ databases">
        <title>Electrophorus electricus (electric eel) genome, fEleEle1, primary haplotype.</title>
        <authorList>
            <person name="Myers G."/>
            <person name="Meyer A."/>
            <person name="Fedrigo O."/>
            <person name="Formenti G."/>
            <person name="Rhie A."/>
            <person name="Tracey A."/>
            <person name="Sims Y."/>
            <person name="Jarvis E.D."/>
        </authorList>
    </citation>
    <scope>NUCLEOTIDE SEQUENCE [LARGE SCALE GENOMIC DNA]</scope>
</reference>
<feature type="transmembrane region" description="Helical" evidence="8">
    <location>
        <begin position="251"/>
        <end position="272"/>
    </location>
</feature>
<evidence type="ECO:0000256" key="8">
    <source>
        <dbReference type="SAM" id="Phobius"/>
    </source>
</evidence>
<feature type="transmembrane region" description="Helical" evidence="8">
    <location>
        <begin position="469"/>
        <end position="489"/>
    </location>
</feature>
<keyword evidence="1 8" id="KW-0812">Transmembrane</keyword>
<dbReference type="Pfam" id="PF00083">
    <property type="entry name" value="Sugar_tr"/>
    <property type="match status" value="1"/>
</dbReference>
<dbReference type="GO" id="GO:0009925">
    <property type="term" value="C:basal plasma membrane"/>
    <property type="evidence" value="ECO:0007669"/>
    <property type="project" value="UniProtKB-SubCell"/>
</dbReference>
<feature type="transmembrane region" description="Helical" evidence="8">
    <location>
        <begin position="140"/>
        <end position="159"/>
    </location>
</feature>
<evidence type="ECO:0000256" key="2">
    <source>
        <dbReference type="ARBA" id="ARBA00022989"/>
    </source>
</evidence>
<protein>
    <recommendedName>
        <fullName evidence="5">Solute carrier family 22 member 6</fullName>
    </recommendedName>
    <alternativeName>
        <fullName evidence="7">Organic anion transporter 1</fullName>
    </alternativeName>
    <alternativeName>
        <fullName evidence="6">Renal organic anion transporter 1</fullName>
    </alternativeName>
</protein>
<dbReference type="Ensembl" id="ENSEEET00000011165.2">
    <property type="protein sequence ID" value="ENSEEEP00000011036.2"/>
    <property type="gene ID" value="ENSEEEG00000005561.2"/>
</dbReference>
<keyword evidence="2 8" id="KW-1133">Transmembrane helix</keyword>
<keyword evidence="11" id="KW-1185">Reference proteome</keyword>
<proteinExistence type="predicted"/>
<feature type="transmembrane region" description="Helical" evidence="8">
    <location>
        <begin position="495"/>
        <end position="515"/>
    </location>
</feature>
<name>A0A4W4EGZ5_ELEEL</name>
<comment type="subcellular location">
    <subcellularLocation>
        <location evidence="4">Basal cell membrane</location>
        <topology evidence="4">Multi-pass membrane protein</topology>
    </subcellularLocation>
</comment>
<accession>A0A4W4EGZ5</accession>
<dbReference type="PROSITE" id="PS50850">
    <property type="entry name" value="MFS"/>
    <property type="match status" value="1"/>
</dbReference>
<keyword evidence="3 8" id="KW-0472">Membrane</keyword>
<feature type="transmembrane region" description="Helical" evidence="8">
    <location>
        <begin position="225"/>
        <end position="245"/>
    </location>
</feature>
<reference evidence="11" key="2">
    <citation type="journal article" date="2017" name="Sci. Adv.">
        <title>A tail of two voltages: Proteomic comparison of the three electric organs of the electric eel.</title>
        <authorList>
            <person name="Traeger L.L."/>
            <person name="Sabat G."/>
            <person name="Barrett-Wilt G.A."/>
            <person name="Wells G.B."/>
            <person name="Sussman M.R."/>
        </authorList>
    </citation>
    <scope>NUCLEOTIDE SEQUENCE [LARGE SCALE GENOMIC DNA]</scope>
</reference>
<evidence type="ECO:0000256" key="3">
    <source>
        <dbReference type="ARBA" id="ARBA00023136"/>
    </source>
</evidence>
<feature type="transmembrane region" description="Helical" evidence="8">
    <location>
        <begin position="349"/>
        <end position="367"/>
    </location>
</feature>
<dbReference type="InterPro" id="IPR005828">
    <property type="entry name" value="MFS_sugar_transport-like"/>
</dbReference>
<evidence type="ECO:0000256" key="4">
    <source>
        <dbReference type="ARBA" id="ARBA00034696"/>
    </source>
</evidence>
<dbReference type="InterPro" id="IPR020846">
    <property type="entry name" value="MFS_dom"/>
</dbReference>
<evidence type="ECO:0000256" key="1">
    <source>
        <dbReference type="ARBA" id="ARBA00022692"/>
    </source>
</evidence>
<sequence length="558" mass="62515">MKFEDLLEEIDGFGRFQKMVLLLSFIGRLTLPCHFLLNNYIASVPSHHCDISAMDGEVFFGNLSREQKLAVIIPRQEDGMLASCQMFHEPQFHVLDALSNFTNVPLVQCPSGWEYDNSTFLSTLATEWDLVCERRGMNKAVVTIFFIGVMIGAAVFGSLSDRYGRKPMLLVSYVFGMGFALASIFSSSFTMFAVLRFFTGLSITGIIIVSSVLCMEWVDIRSRKLVGVVDSLSWTLGCMVLPGVAYGIRDWRWLTFTVTSPLAVALISWRWVPESARWLIANGKVEKAQYYLKKCAAINERKTVSASIKAEVRERERSCDAVLSTIISEGGNRKYSYLDLARTPRMRRLALLTGATWYGVASTYYGISFNIKGFELDFYLNQFLYGAVELPSKFLIYHLLDQIGRRKTEAGSLLLTSSCLLMNVFIPKDQWIVRSIIGVLGKGFASISFGTLVLYSSELYPTVIRQNGMGYNSFMGRMGVAIVPLILLLDDMWGQLSQVILCAIALFAGLIVCLLPETQGRCLPETLEDVEGTSNCQDVIPAEAEEKEERENVQMQMS</sequence>
<evidence type="ECO:0000256" key="5">
    <source>
        <dbReference type="ARBA" id="ARBA00039897"/>
    </source>
</evidence>